<feature type="transmembrane region" description="Helical" evidence="18">
    <location>
        <begin position="59"/>
        <end position="79"/>
    </location>
</feature>
<comment type="catalytic activity">
    <reaction evidence="17 18">
        <text>a ubiquinone + NADH + 5 H(+)(in) = a ubiquinol + NAD(+) + 4 H(+)(out)</text>
        <dbReference type="Rhea" id="RHEA:29091"/>
        <dbReference type="Rhea" id="RHEA-COMP:9565"/>
        <dbReference type="Rhea" id="RHEA-COMP:9566"/>
        <dbReference type="ChEBI" id="CHEBI:15378"/>
        <dbReference type="ChEBI" id="CHEBI:16389"/>
        <dbReference type="ChEBI" id="CHEBI:17976"/>
        <dbReference type="ChEBI" id="CHEBI:57540"/>
        <dbReference type="ChEBI" id="CHEBI:57945"/>
        <dbReference type="EC" id="7.1.1.2"/>
    </reaction>
</comment>
<accession>A0A346RJH4</accession>
<keyword evidence="10 18" id="KW-1278">Translocase</keyword>
<geneLocation type="mitochondrion" evidence="20"/>
<evidence type="ECO:0000256" key="18">
    <source>
        <dbReference type="RuleBase" id="RU003403"/>
    </source>
</evidence>
<comment type="similarity">
    <text evidence="3 18">Belongs to the complex I subunit 2 family.</text>
</comment>
<keyword evidence="11 18" id="KW-0249">Electron transport</keyword>
<keyword evidence="9 18" id="KW-0999">Mitochondrion inner membrane</keyword>
<evidence type="ECO:0000256" key="4">
    <source>
        <dbReference type="ARBA" id="ARBA00012944"/>
    </source>
</evidence>
<dbReference type="InterPro" id="IPR003917">
    <property type="entry name" value="NADH_UbQ_OxRdtase_chain2"/>
</dbReference>
<keyword evidence="16 18" id="KW-0472">Membrane</keyword>
<feature type="transmembrane region" description="Helical" evidence="18">
    <location>
        <begin position="238"/>
        <end position="259"/>
    </location>
</feature>
<dbReference type="AlphaFoldDB" id="A0A346RJH4"/>
<dbReference type="InterPro" id="IPR001750">
    <property type="entry name" value="ND/Mrp_TM"/>
</dbReference>
<keyword evidence="13 18" id="KW-0520">NAD</keyword>
<evidence type="ECO:0000256" key="2">
    <source>
        <dbReference type="ARBA" id="ARBA00004448"/>
    </source>
</evidence>
<keyword evidence="14 18" id="KW-0830">Ubiquinone</keyword>
<evidence type="ECO:0000256" key="6">
    <source>
        <dbReference type="ARBA" id="ARBA00022448"/>
    </source>
</evidence>
<dbReference type="PANTHER" id="PTHR46552:SF1">
    <property type="entry name" value="NADH-UBIQUINONE OXIDOREDUCTASE CHAIN 2"/>
    <property type="match status" value="1"/>
</dbReference>
<evidence type="ECO:0000256" key="13">
    <source>
        <dbReference type="ARBA" id="ARBA00023027"/>
    </source>
</evidence>
<proteinExistence type="inferred from homology"/>
<protein>
    <recommendedName>
        <fullName evidence="5 18">NADH-ubiquinone oxidoreductase chain 2</fullName>
        <ecNumber evidence="4 18">7.1.1.2</ecNumber>
    </recommendedName>
</protein>
<evidence type="ECO:0000256" key="1">
    <source>
        <dbReference type="ARBA" id="ARBA00003257"/>
    </source>
</evidence>
<dbReference type="Pfam" id="PF00361">
    <property type="entry name" value="Proton_antipo_M"/>
    <property type="match status" value="1"/>
</dbReference>
<comment type="function">
    <text evidence="1">Core subunit of the mitochondrial membrane respiratory chain NADH dehydrogenase (Complex I) that is believed to belong to the minimal assembly required for catalysis. Complex I functions in the transfer of electrons from NADH to the respiratory chain. The immediate electron acceptor for the enzyme is believed to be ubiquinone.</text>
</comment>
<evidence type="ECO:0000256" key="5">
    <source>
        <dbReference type="ARBA" id="ARBA00021008"/>
    </source>
</evidence>
<evidence type="ECO:0000256" key="11">
    <source>
        <dbReference type="ARBA" id="ARBA00022982"/>
    </source>
</evidence>
<dbReference type="GO" id="GO:0008137">
    <property type="term" value="F:NADH dehydrogenase (ubiquinone) activity"/>
    <property type="evidence" value="ECO:0007669"/>
    <property type="project" value="UniProtKB-EC"/>
</dbReference>
<dbReference type="GO" id="GO:0005743">
    <property type="term" value="C:mitochondrial inner membrane"/>
    <property type="evidence" value="ECO:0007669"/>
    <property type="project" value="UniProtKB-SubCell"/>
</dbReference>
<dbReference type="GO" id="GO:0006120">
    <property type="term" value="P:mitochondrial electron transport, NADH to ubiquinone"/>
    <property type="evidence" value="ECO:0007669"/>
    <property type="project" value="InterPro"/>
</dbReference>
<name>A0A346RJH4_9CUCU</name>
<gene>
    <name evidence="20" type="primary">nad2</name>
</gene>
<evidence type="ECO:0000256" key="9">
    <source>
        <dbReference type="ARBA" id="ARBA00022792"/>
    </source>
</evidence>
<feature type="transmembrane region" description="Helical" evidence="18">
    <location>
        <begin position="271"/>
        <end position="292"/>
    </location>
</feature>
<keyword evidence="15 18" id="KW-0496">Mitochondrion</keyword>
<comment type="function">
    <text evidence="18">Core subunit of the mitochondrial membrane respiratory chain NADH dehydrogenase (Complex I) which catalyzes electron transfer from NADH through the respiratory chain, using ubiquinone as an electron acceptor. Essential for the catalytic activity and assembly of complex I.</text>
</comment>
<dbReference type="InterPro" id="IPR050175">
    <property type="entry name" value="Complex_I_Subunit_2"/>
</dbReference>
<feature type="domain" description="NADH:quinone oxidoreductase/Mrp antiporter transmembrane" evidence="19">
    <location>
        <begin position="23"/>
        <end position="275"/>
    </location>
</feature>
<organism evidence="20">
    <name type="scientific">Tenebrionoidea sp. 4 KM-2017</name>
    <dbReference type="NCBI Taxonomy" id="2219482"/>
    <lineage>
        <taxon>Eukaryota</taxon>
        <taxon>Metazoa</taxon>
        <taxon>Ecdysozoa</taxon>
        <taxon>Arthropoda</taxon>
        <taxon>Hexapoda</taxon>
        <taxon>Insecta</taxon>
        <taxon>Pterygota</taxon>
        <taxon>Neoptera</taxon>
        <taxon>Endopterygota</taxon>
        <taxon>Coleoptera</taxon>
        <taxon>Polyphaga</taxon>
        <taxon>Cucujiformia</taxon>
    </lineage>
</organism>
<comment type="subcellular location">
    <subcellularLocation>
        <location evidence="2 18">Mitochondrion inner membrane</location>
        <topology evidence="2 18">Multi-pass membrane protein</topology>
    </subcellularLocation>
</comment>
<dbReference type="PRINTS" id="PR01436">
    <property type="entry name" value="NADHDHGNASE2"/>
</dbReference>
<feature type="transmembrane region" description="Helical" evidence="18">
    <location>
        <begin position="312"/>
        <end position="334"/>
    </location>
</feature>
<evidence type="ECO:0000256" key="7">
    <source>
        <dbReference type="ARBA" id="ARBA00022660"/>
    </source>
</evidence>
<evidence type="ECO:0000256" key="14">
    <source>
        <dbReference type="ARBA" id="ARBA00023075"/>
    </source>
</evidence>
<evidence type="ECO:0000256" key="3">
    <source>
        <dbReference type="ARBA" id="ARBA00007012"/>
    </source>
</evidence>
<feature type="transmembrane region" description="Helical" evidence="18">
    <location>
        <begin position="196"/>
        <end position="217"/>
    </location>
</feature>
<dbReference type="PANTHER" id="PTHR46552">
    <property type="entry name" value="NADH-UBIQUINONE OXIDOREDUCTASE CHAIN 2"/>
    <property type="match status" value="1"/>
</dbReference>
<evidence type="ECO:0000259" key="19">
    <source>
        <dbReference type="Pfam" id="PF00361"/>
    </source>
</evidence>
<evidence type="ECO:0000256" key="17">
    <source>
        <dbReference type="ARBA" id="ARBA00049551"/>
    </source>
</evidence>
<dbReference type="EC" id="7.1.1.2" evidence="4 18"/>
<feature type="transmembrane region" description="Helical" evidence="18">
    <location>
        <begin position="147"/>
        <end position="166"/>
    </location>
</feature>
<evidence type="ECO:0000256" key="16">
    <source>
        <dbReference type="ARBA" id="ARBA00023136"/>
    </source>
</evidence>
<keyword evidence="7 18" id="KW-0679">Respiratory chain</keyword>
<evidence type="ECO:0000256" key="15">
    <source>
        <dbReference type="ARBA" id="ARBA00023128"/>
    </source>
</evidence>
<keyword evidence="6" id="KW-0813">Transport</keyword>
<evidence type="ECO:0000256" key="8">
    <source>
        <dbReference type="ARBA" id="ARBA00022692"/>
    </source>
</evidence>
<evidence type="ECO:0000313" key="20">
    <source>
        <dbReference type="EMBL" id="AXS66221.1"/>
    </source>
</evidence>
<keyword evidence="12 18" id="KW-1133">Transmembrane helix</keyword>
<evidence type="ECO:0000256" key="10">
    <source>
        <dbReference type="ARBA" id="ARBA00022967"/>
    </source>
</evidence>
<keyword evidence="8 18" id="KW-0812">Transmembrane</keyword>
<reference evidence="20" key="1">
    <citation type="journal article" date="2018" name="J. ISSAAS">
        <title>The contribution of mitochondrial metagenomics to large-scale data mining and phylogenetic analysis of Coleoptera.</title>
        <authorList>
            <person name="Miller K."/>
            <person name="Linard B."/>
            <person name="Motyka M."/>
            <person name="Bocek M."/>
            <person name="Vogler A.P."/>
        </authorList>
    </citation>
    <scope>NUCLEOTIDE SEQUENCE</scope>
</reference>
<sequence>MFKMYKILFFNTLIMGVLVTVSSQSWMSMWMGLEINLLSIIPLMASPKNMYSSEAALKYFISQALASMILMFSILMMMIMVEFIPPNLNPFLLLLDSSLLIKLGMAPFHFWFPEVMEGLSWGNSSIILTIQKIAPMTMIMNNPMNQLFFSLIIVISLIISTTMSFNQTSLRKILTFSSINHLSWMTALMLQSSPAWTVYLSIYILLNMNIIFMFKMTNSFQFQQMFKMMKNKVLKLSFSINFLSLGGVPPFIGFLPKWLAVNFLVDNKLMFLNFMLIMFTLVLLFVYTQMILSTMVINSTEQAPLINYTPSYIINLANLINLGLIVLAPMMFIIE</sequence>
<dbReference type="EMBL" id="MG193483">
    <property type="protein sequence ID" value="AXS66221.1"/>
    <property type="molecule type" value="Genomic_DNA"/>
</dbReference>
<evidence type="ECO:0000256" key="12">
    <source>
        <dbReference type="ARBA" id="ARBA00022989"/>
    </source>
</evidence>